<dbReference type="EMBL" id="CM037011">
    <property type="protein sequence ID" value="KAH7692633.1"/>
    <property type="molecule type" value="Genomic_DNA"/>
</dbReference>
<accession>A0ACB7WVW5</accession>
<protein>
    <submittedName>
        <fullName evidence="1">BURP domain-containing protein</fullName>
    </submittedName>
</protein>
<gene>
    <name evidence="1" type="ORF">IHE45_01G078600</name>
</gene>
<keyword evidence="2" id="KW-1185">Reference proteome</keyword>
<name>A0ACB7WVW5_DIOAL</name>
<organism evidence="1 2">
    <name type="scientific">Dioscorea alata</name>
    <name type="common">Purple yam</name>
    <dbReference type="NCBI Taxonomy" id="55571"/>
    <lineage>
        <taxon>Eukaryota</taxon>
        <taxon>Viridiplantae</taxon>
        <taxon>Streptophyta</taxon>
        <taxon>Embryophyta</taxon>
        <taxon>Tracheophyta</taxon>
        <taxon>Spermatophyta</taxon>
        <taxon>Magnoliopsida</taxon>
        <taxon>Liliopsida</taxon>
        <taxon>Dioscoreales</taxon>
        <taxon>Dioscoreaceae</taxon>
        <taxon>Dioscorea</taxon>
    </lineage>
</organism>
<reference evidence="2" key="1">
    <citation type="journal article" date="2022" name="Nat. Commun.">
        <title>Chromosome evolution and the genetic basis of agronomically important traits in greater yam.</title>
        <authorList>
            <person name="Bredeson J.V."/>
            <person name="Lyons J.B."/>
            <person name="Oniyinde I.O."/>
            <person name="Okereke N.R."/>
            <person name="Kolade O."/>
            <person name="Nnabue I."/>
            <person name="Nwadili C.O."/>
            <person name="Hribova E."/>
            <person name="Parker M."/>
            <person name="Nwogha J."/>
            <person name="Shu S."/>
            <person name="Carlson J."/>
            <person name="Kariba R."/>
            <person name="Muthemba S."/>
            <person name="Knop K."/>
            <person name="Barton G.J."/>
            <person name="Sherwood A.V."/>
            <person name="Lopez-Montes A."/>
            <person name="Asiedu R."/>
            <person name="Jamnadass R."/>
            <person name="Muchugi A."/>
            <person name="Goodstein D."/>
            <person name="Egesi C.N."/>
            <person name="Featherston J."/>
            <person name="Asfaw A."/>
            <person name="Simpson G.G."/>
            <person name="Dolezel J."/>
            <person name="Hendre P.S."/>
            <person name="Van Deynze A."/>
            <person name="Kumar P.L."/>
            <person name="Obidiegwu J.E."/>
            <person name="Bhattacharjee R."/>
            <person name="Rokhsar D.S."/>
        </authorList>
    </citation>
    <scope>NUCLEOTIDE SEQUENCE [LARGE SCALE GENOMIC DNA]</scope>
    <source>
        <strain evidence="2">cv. TDa95/00328</strain>
    </source>
</reference>
<sequence>MSFTRNNLFTFFTFFFFFIFFFINVDHSLQSNTFSISNINPLSPQASLRRHWSRLFPSITIPDFLLSKSSPLNASQVAVFSNYLQSGNLHSHFSSFCSAANLFCDFSNSPLFNHHHLHANTEFKNYKNMEFKKYQKECLLSGQSFKNYSSGENVGHDFFSNYGQENTGSREEFTGYAGKTNVGGSGFTNYATDSNGEASDFKLYGGQSNLQGHQFKNYGSDSSAGVQSFTSYSEDSNVVKHGFKSYGSKANAILNQFSSYSTQSNMAKNEFKLYNEAGNGAIDLFKGYAGATNVGKNEFQAYDVVANGGVEQFMGYGGDGANVPKNVFKSYGKGTNTPVEIFTNYGNSSGPSTTKFVEYGKDAIGVASTKFSTYLGNETSSSFKDYFNSVTSFNGYNNTSSTSSVEPGKFFRRRDITEGKVMVMPDIRDKMPKRSFLPRTLAKLLPMRSGVFMSEMSEAKTVIDRTIWECERAGAKGETKRCVSTIEEMSEFASEMIGKRARVRTTASTVGSGMEVEVRKVKGGEEVKVVSCHQSMFPYLVYYCHAVPRVEGYEVEVKVVGMKEEMVNVGVVVCHVDTSEWSEGHEAFMALGFGPGKIEVCHWIYENDLAWFPW</sequence>
<comment type="caution">
    <text evidence="1">The sequence shown here is derived from an EMBL/GenBank/DDBJ whole genome shotgun (WGS) entry which is preliminary data.</text>
</comment>
<evidence type="ECO:0000313" key="1">
    <source>
        <dbReference type="EMBL" id="KAH7692633.1"/>
    </source>
</evidence>
<dbReference type="Proteomes" id="UP000827976">
    <property type="component" value="Chromosome 1"/>
</dbReference>
<proteinExistence type="predicted"/>
<evidence type="ECO:0000313" key="2">
    <source>
        <dbReference type="Proteomes" id="UP000827976"/>
    </source>
</evidence>